<dbReference type="GO" id="GO:0005737">
    <property type="term" value="C:cytoplasm"/>
    <property type="evidence" value="ECO:0007669"/>
    <property type="project" value="UniProtKB-SubCell"/>
</dbReference>
<feature type="binding site" evidence="4">
    <location>
        <position position="108"/>
    </location>
    <ligand>
        <name>NAD(+)</name>
        <dbReference type="ChEBI" id="CHEBI:57540"/>
    </ligand>
</feature>
<keyword evidence="1 4" id="KW-0963">Cytoplasm</keyword>
<keyword evidence="4 5" id="KW-0479">Metal-binding</keyword>
<comment type="caution">
    <text evidence="4">Lacks conserved residue(s) required for the propagation of feature annotation.</text>
</comment>
<feature type="active site" description="Proton acceptor" evidence="4 5">
    <location>
        <position position="123"/>
    </location>
</feature>
<evidence type="ECO:0000259" key="6">
    <source>
        <dbReference type="PROSITE" id="PS50305"/>
    </source>
</evidence>
<keyword evidence="4 5" id="KW-0862">Zinc</keyword>
<protein>
    <recommendedName>
        <fullName evidence="4">NAD-dependent protein deacetylase</fullName>
        <ecNumber evidence="4">2.3.1.286</ecNumber>
    </recommendedName>
    <alternativeName>
        <fullName evidence="4">Regulatory protein SIR2 homolog</fullName>
    </alternativeName>
</protein>
<feature type="binding site" evidence="4">
    <location>
        <position position="123"/>
    </location>
    <ligand>
        <name>NAD(+)</name>
        <dbReference type="ChEBI" id="CHEBI:57540"/>
    </ligand>
</feature>
<keyword evidence="2 4" id="KW-0808">Transferase</keyword>
<evidence type="ECO:0000256" key="2">
    <source>
        <dbReference type="ARBA" id="ARBA00022679"/>
    </source>
</evidence>
<keyword evidence="8" id="KW-1185">Reference proteome</keyword>
<evidence type="ECO:0000256" key="5">
    <source>
        <dbReference type="PROSITE-ProRule" id="PRU00236"/>
    </source>
</evidence>
<dbReference type="InterPro" id="IPR003000">
    <property type="entry name" value="Sirtuin"/>
</dbReference>
<dbReference type="InterPro" id="IPR028628">
    <property type="entry name" value="Sirtuin_class_U"/>
</dbReference>
<feature type="binding site" evidence="4">
    <location>
        <position position="108"/>
    </location>
    <ligand>
        <name>nicotinamide</name>
        <dbReference type="ChEBI" id="CHEBI:17154"/>
    </ligand>
</feature>
<comment type="function">
    <text evidence="4">NAD-dependent protein deacetylase which modulates the activities of several enzymes which are inactive in their acetylated form.</text>
</comment>
<name>A0A662Z304_9STAP</name>
<feature type="binding site" evidence="4 5">
    <location>
        <position position="131"/>
    </location>
    <ligand>
        <name>Zn(2+)</name>
        <dbReference type="ChEBI" id="CHEBI:29105"/>
    </ligand>
</feature>
<evidence type="ECO:0000313" key="7">
    <source>
        <dbReference type="EMBL" id="SEV82927.1"/>
    </source>
</evidence>
<gene>
    <name evidence="4" type="primary">cobB</name>
    <name evidence="7" type="ORF">SAMN05192557_0296</name>
</gene>
<comment type="subcellular location">
    <subcellularLocation>
        <location evidence="4">Cytoplasm</location>
    </subcellularLocation>
</comment>
<dbReference type="NCBIfam" id="NF001752">
    <property type="entry name" value="PRK00481.1-1"/>
    <property type="match status" value="1"/>
</dbReference>
<reference evidence="7 8" key="1">
    <citation type="submission" date="2016-10" db="EMBL/GenBank/DDBJ databases">
        <authorList>
            <person name="Varghese N."/>
            <person name="Submissions S."/>
        </authorList>
    </citation>
    <scope>NUCLEOTIDE SEQUENCE [LARGE SCALE GENOMIC DNA]</scope>
    <source>
        <strain evidence="7 8">IBRC-M10081</strain>
    </source>
</reference>
<feature type="binding site" evidence="4">
    <location>
        <position position="107"/>
    </location>
    <ligand>
        <name>nicotinamide</name>
        <dbReference type="ChEBI" id="CHEBI:17154"/>
    </ligand>
</feature>
<organism evidence="7 8">
    <name type="scientific">Aliicoccus persicus</name>
    <dbReference type="NCBI Taxonomy" id="930138"/>
    <lineage>
        <taxon>Bacteria</taxon>
        <taxon>Bacillati</taxon>
        <taxon>Bacillota</taxon>
        <taxon>Bacilli</taxon>
        <taxon>Bacillales</taxon>
        <taxon>Staphylococcaceae</taxon>
        <taxon>Aliicoccus</taxon>
    </lineage>
</organism>
<feature type="binding site" evidence="4">
    <location>
        <position position="192"/>
    </location>
    <ligand>
        <name>NAD(+)</name>
        <dbReference type="ChEBI" id="CHEBI:57540"/>
    </ligand>
</feature>
<feature type="binding site" evidence="4">
    <location>
        <position position="35"/>
    </location>
    <ligand>
        <name>NAD(+)</name>
        <dbReference type="ChEBI" id="CHEBI:57540"/>
    </ligand>
</feature>
<feature type="binding site" evidence="4 5">
    <location>
        <position position="151"/>
    </location>
    <ligand>
        <name>Zn(2+)</name>
        <dbReference type="ChEBI" id="CHEBI:29105"/>
    </ligand>
</feature>
<feature type="binding site" evidence="4">
    <location>
        <position position="215"/>
    </location>
    <ligand>
        <name>NAD(+)</name>
        <dbReference type="ChEBI" id="CHEBI:57540"/>
    </ligand>
</feature>
<accession>A0A662Z304</accession>
<feature type="binding site" evidence="4">
    <location>
        <position position="105"/>
    </location>
    <ligand>
        <name>NAD(+)</name>
        <dbReference type="ChEBI" id="CHEBI:57540"/>
    </ligand>
</feature>
<dbReference type="GO" id="GO:0017136">
    <property type="term" value="F:histone deacetylase activity, NAD-dependent"/>
    <property type="evidence" value="ECO:0007669"/>
    <property type="project" value="TreeGrafter"/>
</dbReference>
<comment type="cofactor">
    <cofactor evidence="4">
        <name>Zn(2+)</name>
        <dbReference type="ChEBI" id="CHEBI:29105"/>
    </cofactor>
    <text evidence="4">Binds 1 zinc ion per subunit.</text>
</comment>
<evidence type="ECO:0000256" key="3">
    <source>
        <dbReference type="ARBA" id="ARBA00023027"/>
    </source>
</evidence>
<dbReference type="OrthoDB" id="9800582at2"/>
<feature type="binding site" evidence="4">
    <location>
        <position position="233"/>
    </location>
    <ligand>
        <name>NAD(+)</name>
        <dbReference type="ChEBI" id="CHEBI:57540"/>
    </ligand>
</feature>
<dbReference type="GO" id="GO:0008270">
    <property type="term" value="F:zinc ion binding"/>
    <property type="evidence" value="ECO:0007669"/>
    <property type="project" value="UniProtKB-UniRule"/>
</dbReference>
<proteinExistence type="inferred from homology"/>
<feature type="binding site" evidence="4">
    <location>
        <position position="107"/>
    </location>
    <ligand>
        <name>NAD(+)</name>
        <dbReference type="ChEBI" id="CHEBI:57540"/>
    </ligand>
</feature>
<dbReference type="InterPro" id="IPR026590">
    <property type="entry name" value="Ssirtuin_cat_dom"/>
</dbReference>
<dbReference type="Pfam" id="PF02146">
    <property type="entry name" value="SIR2"/>
    <property type="match status" value="1"/>
</dbReference>
<feature type="binding site" evidence="4 5">
    <location>
        <position position="154"/>
    </location>
    <ligand>
        <name>Zn(2+)</name>
        <dbReference type="ChEBI" id="CHEBI:29105"/>
    </ligand>
</feature>
<keyword evidence="3 4" id="KW-0520">NAD</keyword>
<feature type="binding site" evidence="4 5">
    <location>
        <position position="134"/>
    </location>
    <ligand>
        <name>Zn(2+)</name>
        <dbReference type="ChEBI" id="CHEBI:29105"/>
    </ligand>
</feature>
<dbReference type="EC" id="2.3.1.286" evidence="4"/>
<feature type="domain" description="Deacetylase sirtuin-type" evidence="6">
    <location>
        <begin position="1"/>
        <end position="246"/>
    </location>
</feature>
<evidence type="ECO:0000313" key="8">
    <source>
        <dbReference type="Proteomes" id="UP000243605"/>
    </source>
</evidence>
<dbReference type="InterPro" id="IPR050134">
    <property type="entry name" value="NAD-dep_sirtuin_deacylases"/>
</dbReference>
<dbReference type="InterPro" id="IPR026591">
    <property type="entry name" value="Sirtuin_cat_small_dom_sf"/>
</dbReference>
<dbReference type="RefSeq" id="WP_091473204.1">
    <property type="nucleotide sequence ID" value="NZ_FOIT01000001.1"/>
</dbReference>
<feature type="binding site" evidence="4">
    <location>
        <position position="193"/>
    </location>
    <ligand>
        <name>NAD(+)</name>
        <dbReference type="ChEBI" id="CHEBI:57540"/>
    </ligand>
</feature>
<dbReference type="Proteomes" id="UP000243605">
    <property type="component" value="Unassembled WGS sequence"/>
</dbReference>
<dbReference type="Gene3D" id="3.40.50.1220">
    <property type="entry name" value="TPP-binding domain"/>
    <property type="match status" value="1"/>
</dbReference>
<dbReference type="Gene3D" id="3.30.1600.10">
    <property type="entry name" value="SIR2/SIRT2 'Small Domain"/>
    <property type="match status" value="1"/>
</dbReference>
<dbReference type="InterPro" id="IPR029035">
    <property type="entry name" value="DHS-like_NAD/FAD-binding_dom"/>
</dbReference>
<sequence length="246" mass="27636">MDTQILKFKEQLENSKKIVFLTGAGISVASGIPDFRSMGGLFDEITKDGYSPEYLLSHQHLVDDKESFANFYQKRLLLANKKPNVAHTFIAELEQSGQSLGVVTQNIDGLHRDAGSNHVDELHGSLNDYYCIGCKAQYTKRRILDEKLKYCTKCNDVLRPDIVLYGEMLDELTVLSAVNKISSADMLIVIGSSLVVHPAASFIEYFNDDHLIIINKDKTPYDEQASIVFNTDVVEIIEKINELKES</sequence>
<dbReference type="PANTHER" id="PTHR11085">
    <property type="entry name" value="NAD-DEPENDENT PROTEIN DEACYLASE SIRTUIN-5, MITOCHONDRIAL-RELATED"/>
    <property type="match status" value="1"/>
</dbReference>
<dbReference type="PROSITE" id="PS50305">
    <property type="entry name" value="SIRTUIN"/>
    <property type="match status" value="1"/>
</dbReference>
<comment type="similarity">
    <text evidence="4">Belongs to the sirtuin family. Class U subfamily.</text>
</comment>
<dbReference type="PANTHER" id="PTHR11085:SF4">
    <property type="entry name" value="NAD-DEPENDENT PROTEIN DEACYLASE"/>
    <property type="match status" value="1"/>
</dbReference>
<evidence type="ECO:0000256" key="4">
    <source>
        <dbReference type="HAMAP-Rule" id="MF_01968"/>
    </source>
</evidence>
<feature type="binding site" evidence="4">
    <location>
        <position position="24"/>
    </location>
    <ligand>
        <name>NAD(+)</name>
        <dbReference type="ChEBI" id="CHEBI:57540"/>
    </ligand>
</feature>
<dbReference type="AlphaFoldDB" id="A0A662Z304"/>
<feature type="binding site" evidence="4">
    <location>
        <position position="232"/>
    </location>
    <ligand>
        <name>NAD(+)</name>
        <dbReference type="ChEBI" id="CHEBI:57540"/>
    </ligand>
</feature>
<comment type="catalytic activity">
    <reaction evidence="4">
        <text>N(6)-acetyl-L-lysyl-[protein] + NAD(+) + H2O = 2''-O-acetyl-ADP-D-ribose + nicotinamide + L-lysyl-[protein]</text>
        <dbReference type="Rhea" id="RHEA:43636"/>
        <dbReference type="Rhea" id="RHEA-COMP:9752"/>
        <dbReference type="Rhea" id="RHEA-COMP:10731"/>
        <dbReference type="ChEBI" id="CHEBI:15377"/>
        <dbReference type="ChEBI" id="CHEBI:17154"/>
        <dbReference type="ChEBI" id="CHEBI:29969"/>
        <dbReference type="ChEBI" id="CHEBI:57540"/>
        <dbReference type="ChEBI" id="CHEBI:61930"/>
        <dbReference type="ChEBI" id="CHEBI:83767"/>
        <dbReference type="EC" id="2.3.1.286"/>
    </reaction>
</comment>
<dbReference type="HAMAP" id="MF_01968">
    <property type="entry name" value="Sirtuin_ClassU"/>
    <property type="match status" value="1"/>
</dbReference>
<dbReference type="GO" id="GO:0070403">
    <property type="term" value="F:NAD+ binding"/>
    <property type="evidence" value="ECO:0007669"/>
    <property type="project" value="UniProtKB-UniRule"/>
</dbReference>
<evidence type="ECO:0000256" key="1">
    <source>
        <dbReference type="ARBA" id="ARBA00022490"/>
    </source>
</evidence>
<dbReference type="EMBL" id="FOIT01000001">
    <property type="protein sequence ID" value="SEV82927.1"/>
    <property type="molecule type" value="Genomic_DNA"/>
</dbReference>
<dbReference type="SUPFAM" id="SSF52467">
    <property type="entry name" value="DHS-like NAD/FAD-binding domain"/>
    <property type="match status" value="1"/>
</dbReference>
<feature type="binding site" evidence="4">
    <location>
        <position position="36"/>
    </location>
    <ligand>
        <name>NAD(+)</name>
        <dbReference type="ChEBI" id="CHEBI:57540"/>
    </ligand>
</feature>
<feature type="binding site" evidence="4">
    <location>
        <position position="35"/>
    </location>
    <ligand>
        <name>nicotinamide</name>
        <dbReference type="ChEBI" id="CHEBI:17154"/>
    </ligand>
</feature>